<evidence type="ECO:0000256" key="1">
    <source>
        <dbReference type="SAM" id="Phobius"/>
    </source>
</evidence>
<keyword evidence="1" id="KW-0472">Membrane</keyword>
<dbReference type="OrthoDB" id="5522267at2"/>
<feature type="transmembrane region" description="Helical" evidence="1">
    <location>
        <begin position="75"/>
        <end position="95"/>
    </location>
</feature>
<accession>A0A540X4X2</accession>
<dbReference type="AlphaFoldDB" id="A0A540X4X2"/>
<keyword evidence="1" id="KW-0812">Transmembrane</keyword>
<name>A0A540X4X2_9BACT</name>
<dbReference type="RefSeq" id="WP_141642043.1">
    <property type="nucleotide sequence ID" value="NZ_VIFM01000026.1"/>
</dbReference>
<evidence type="ECO:0000313" key="2">
    <source>
        <dbReference type="EMBL" id="TQF16280.1"/>
    </source>
</evidence>
<evidence type="ECO:0000313" key="3">
    <source>
        <dbReference type="Proteomes" id="UP000315369"/>
    </source>
</evidence>
<protein>
    <submittedName>
        <fullName evidence="2">Uncharacterized protein</fullName>
    </submittedName>
</protein>
<comment type="caution">
    <text evidence="2">The sequence shown here is derived from an EMBL/GenBank/DDBJ whole genome shotgun (WGS) entry which is preliminary data.</text>
</comment>
<dbReference type="EMBL" id="VIFM01000026">
    <property type="protein sequence ID" value="TQF16280.1"/>
    <property type="molecule type" value="Genomic_DNA"/>
</dbReference>
<keyword evidence="1" id="KW-1133">Transmembrane helix</keyword>
<gene>
    <name evidence="2" type="ORF">FJV41_09130</name>
</gene>
<dbReference type="Proteomes" id="UP000315369">
    <property type="component" value="Unassembled WGS sequence"/>
</dbReference>
<keyword evidence="3" id="KW-1185">Reference proteome</keyword>
<feature type="transmembrane region" description="Helical" evidence="1">
    <location>
        <begin position="52"/>
        <end position="69"/>
    </location>
</feature>
<sequence>MDGGLAVFGFGLFLLSIASLYARTAYGVAVALLAMSLVSMGMAFSESKKLREISLGLSLGLLAVATIALATGTVWWLTLGTFLFAVAFAVLWAEYRFAFFEHVRQEDLPPRHQHHARRMNVHWPWHRRRPVP</sequence>
<reference evidence="2 3" key="1">
    <citation type="submission" date="2019-06" db="EMBL/GenBank/DDBJ databases">
        <authorList>
            <person name="Livingstone P."/>
            <person name="Whitworth D."/>
        </authorList>
    </citation>
    <scope>NUCLEOTIDE SEQUENCE [LARGE SCALE GENOMIC DNA]</scope>
    <source>
        <strain evidence="2 3">AM401</strain>
    </source>
</reference>
<organism evidence="2 3">
    <name type="scientific">Myxococcus llanfairpwllgwyngyllgogerychwyrndrobwllllantysiliogogogochensis</name>
    <dbReference type="NCBI Taxonomy" id="2590453"/>
    <lineage>
        <taxon>Bacteria</taxon>
        <taxon>Pseudomonadati</taxon>
        <taxon>Myxococcota</taxon>
        <taxon>Myxococcia</taxon>
        <taxon>Myxococcales</taxon>
        <taxon>Cystobacterineae</taxon>
        <taxon>Myxococcaceae</taxon>
        <taxon>Myxococcus</taxon>
    </lineage>
</organism>
<proteinExistence type="predicted"/>